<proteinExistence type="predicted"/>
<reference evidence="2 3" key="1">
    <citation type="submission" date="2019-04" db="EMBL/GenBank/DDBJ databases">
        <title>Pedobacter sp. RP-3-22 sp. nov., isolated from Arctic soil.</title>
        <authorList>
            <person name="Dahal R.H."/>
            <person name="Kim D.-U."/>
        </authorList>
    </citation>
    <scope>NUCLEOTIDE SEQUENCE [LARGE SCALE GENOMIC DNA]</scope>
    <source>
        <strain evidence="2 3">RP-3-22</strain>
    </source>
</reference>
<dbReference type="Proteomes" id="UP000309488">
    <property type="component" value="Unassembled WGS sequence"/>
</dbReference>
<feature type="transmembrane region" description="Helical" evidence="1">
    <location>
        <begin position="147"/>
        <end position="164"/>
    </location>
</feature>
<comment type="caution">
    <text evidence="2">The sequence shown here is derived from an EMBL/GenBank/DDBJ whole genome shotgun (WGS) entry which is preliminary data.</text>
</comment>
<evidence type="ECO:0000313" key="2">
    <source>
        <dbReference type="EMBL" id="TKC10854.1"/>
    </source>
</evidence>
<keyword evidence="1" id="KW-0812">Transmembrane</keyword>
<accession>A0A4U1CST8</accession>
<keyword evidence="3" id="KW-1185">Reference proteome</keyword>
<organism evidence="2 3">
    <name type="scientific">Pedobacter polaris</name>
    <dbReference type="NCBI Taxonomy" id="2571273"/>
    <lineage>
        <taxon>Bacteria</taxon>
        <taxon>Pseudomonadati</taxon>
        <taxon>Bacteroidota</taxon>
        <taxon>Sphingobacteriia</taxon>
        <taxon>Sphingobacteriales</taxon>
        <taxon>Sphingobacteriaceae</taxon>
        <taxon>Pedobacter</taxon>
    </lineage>
</organism>
<evidence type="ECO:0000256" key="1">
    <source>
        <dbReference type="SAM" id="Phobius"/>
    </source>
</evidence>
<dbReference type="RefSeq" id="WP_136841099.1">
    <property type="nucleotide sequence ID" value="NZ_SWBR01000002.1"/>
</dbReference>
<name>A0A4U1CST8_9SPHI</name>
<dbReference type="AlphaFoldDB" id="A0A4U1CST8"/>
<dbReference type="OrthoDB" id="1367028at2"/>
<feature type="transmembrane region" description="Helical" evidence="1">
    <location>
        <begin position="46"/>
        <end position="67"/>
    </location>
</feature>
<dbReference type="EMBL" id="SWBR01000002">
    <property type="protein sequence ID" value="TKC10854.1"/>
    <property type="molecule type" value="Genomic_DNA"/>
</dbReference>
<evidence type="ECO:0000313" key="3">
    <source>
        <dbReference type="Proteomes" id="UP000309488"/>
    </source>
</evidence>
<feature type="transmembrane region" description="Helical" evidence="1">
    <location>
        <begin position="6"/>
        <end position="25"/>
    </location>
</feature>
<keyword evidence="1" id="KW-0472">Membrane</keyword>
<gene>
    <name evidence="2" type="ORF">FA048_11850</name>
</gene>
<sequence>MIVVSIIIIVLLFLAYKAIKGYSYLGHKETISPSSDKKQITINKHWLISVPISFVIGFLILLAINHFGKFSYLADTSQYNPYTGQTTYNNYLGSSTPVTSLSYKSPFNTKIDKYDVKLTMEDIWFHTEKYNYATKLDFYVKATLSDYLYIFLLAGIILILITFFKNFKLKIN</sequence>
<protein>
    <submittedName>
        <fullName evidence="2">Uncharacterized protein</fullName>
    </submittedName>
</protein>
<keyword evidence="1" id="KW-1133">Transmembrane helix</keyword>